<accession>A0A0M0LR56</accession>
<evidence type="ECO:0000313" key="3">
    <source>
        <dbReference type="Proteomes" id="UP000037460"/>
    </source>
</evidence>
<organism evidence="2 3">
    <name type="scientific">Chrysochromulina tobinii</name>
    <dbReference type="NCBI Taxonomy" id="1460289"/>
    <lineage>
        <taxon>Eukaryota</taxon>
        <taxon>Haptista</taxon>
        <taxon>Haptophyta</taxon>
        <taxon>Prymnesiophyceae</taxon>
        <taxon>Prymnesiales</taxon>
        <taxon>Chrysochromulinaceae</taxon>
        <taxon>Chrysochromulina</taxon>
    </lineage>
</organism>
<reference evidence="3" key="1">
    <citation type="journal article" date="2015" name="PLoS Genet.">
        <title>Genome Sequence and Transcriptome Analyses of Chrysochromulina tobin: Metabolic Tools for Enhanced Algal Fitness in the Prominent Order Prymnesiales (Haptophyceae).</title>
        <authorList>
            <person name="Hovde B.T."/>
            <person name="Deodato C.R."/>
            <person name="Hunsperger H.M."/>
            <person name="Ryken S.A."/>
            <person name="Yost W."/>
            <person name="Jha R.K."/>
            <person name="Patterson J."/>
            <person name="Monnat R.J. Jr."/>
            <person name="Barlow S.B."/>
            <person name="Starkenburg S.R."/>
            <person name="Cattolico R.A."/>
        </authorList>
    </citation>
    <scope>NUCLEOTIDE SEQUENCE</scope>
    <source>
        <strain evidence="3">CCMP291</strain>
    </source>
</reference>
<keyword evidence="3" id="KW-1185">Reference proteome</keyword>
<feature type="region of interest" description="Disordered" evidence="1">
    <location>
        <begin position="161"/>
        <end position="191"/>
    </location>
</feature>
<dbReference type="EMBL" id="JWZX01000188">
    <property type="protein sequence ID" value="KOO53540.1"/>
    <property type="molecule type" value="Genomic_DNA"/>
</dbReference>
<evidence type="ECO:0000256" key="1">
    <source>
        <dbReference type="SAM" id="MobiDB-lite"/>
    </source>
</evidence>
<evidence type="ECO:0000313" key="2">
    <source>
        <dbReference type="EMBL" id="KOO53540.1"/>
    </source>
</evidence>
<feature type="non-terminal residue" evidence="2">
    <location>
        <position position="297"/>
    </location>
</feature>
<proteinExistence type="predicted"/>
<protein>
    <submittedName>
        <fullName evidence="2">Uncharacterized protein</fullName>
    </submittedName>
</protein>
<name>A0A0M0LR56_9EUKA</name>
<comment type="caution">
    <text evidence="2">The sequence shown here is derived from an EMBL/GenBank/DDBJ whole genome shotgun (WGS) entry which is preliminary data.</text>
</comment>
<dbReference type="Proteomes" id="UP000037460">
    <property type="component" value="Unassembled WGS sequence"/>
</dbReference>
<sequence>MVEQLQRPACVGYPRGIVRGTIYAFRGGAGFGLYDKWGDEPRGLCFVAKFEYSHNNPNPGTKFGSFDKARTAAIHSLLSACSGEERASVQAVLDSNQREAAAAVARAKMEHDEADAKRRALAEARAAEHRMAVEAMERQRLADEAQRLAIEEAQMAAAAKQRDEAAAAEEEREWRQAFRANTPSPAADPRLDDSKRALIALNPQTTPRPLTAADVADEPGKAPLRATARDIEKAARGLRDICASGTLPMDNRVIKAMLRHGALQSTTTWVNAVLSDTAHPIFHSVLAGATRAGLLQK</sequence>
<dbReference type="AlphaFoldDB" id="A0A0M0LR56"/>
<gene>
    <name evidence="2" type="ORF">Ctob_016430</name>
</gene>